<evidence type="ECO:0000259" key="4">
    <source>
        <dbReference type="PROSITE" id="PS50043"/>
    </source>
</evidence>
<dbReference type="Pfam" id="PF00196">
    <property type="entry name" value="GerE"/>
    <property type="match status" value="1"/>
</dbReference>
<dbReference type="SUPFAM" id="SSF46894">
    <property type="entry name" value="C-terminal effector domain of the bipartite response regulators"/>
    <property type="match status" value="1"/>
</dbReference>
<proteinExistence type="predicted"/>
<dbReference type="InterPro" id="IPR058245">
    <property type="entry name" value="NreC/VraR/RcsB-like_REC"/>
</dbReference>
<dbReference type="Proteomes" id="UP000236642">
    <property type="component" value="Unassembled WGS sequence"/>
</dbReference>
<dbReference type="PROSITE" id="PS50043">
    <property type="entry name" value="HTH_LUXR_2"/>
    <property type="match status" value="1"/>
</dbReference>
<dbReference type="CDD" id="cd06170">
    <property type="entry name" value="LuxR_C_like"/>
    <property type="match status" value="1"/>
</dbReference>
<dbReference type="InterPro" id="IPR016032">
    <property type="entry name" value="Sig_transdc_resp-reg_C-effctor"/>
</dbReference>
<dbReference type="PROSITE" id="PS50110">
    <property type="entry name" value="RESPONSE_REGULATORY"/>
    <property type="match status" value="1"/>
</dbReference>
<dbReference type="PANTHER" id="PTHR43214:SF43">
    <property type="entry name" value="TWO-COMPONENT RESPONSE REGULATOR"/>
    <property type="match status" value="1"/>
</dbReference>
<dbReference type="EMBL" id="BEHY01000052">
    <property type="protein sequence ID" value="GBD09583.1"/>
    <property type="molecule type" value="Genomic_DNA"/>
</dbReference>
<gene>
    <name evidence="6" type="primary">nreC_3</name>
    <name evidence="6" type="ORF">HRbin22_01840</name>
</gene>
<evidence type="ECO:0000256" key="3">
    <source>
        <dbReference type="PROSITE-ProRule" id="PRU00169"/>
    </source>
</evidence>
<dbReference type="Pfam" id="PF00072">
    <property type="entry name" value="Response_reg"/>
    <property type="match status" value="1"/>
</dbReference>
<dbReference type="GO" id="GO:0003677">
    <property type="term" value="F:DNA binding"/>
    <property type="evidence" value="ECO:0007669"/>
    <property type="project" value="UniProtKB-KW"/>
</dbReference>
<organism evidence="6 7">
    <name type="scientific">Candidatus Thermoflexus japonica</name>
    <dbReference type="NCBI Taxonomy" id="2035417"/>
    <lineage>
        <taxon>Bacteria</taxon>
        <taxon>Bacillati</taxon>
        <taxon>Chloroflexota</taxon>
        <taxon>Thermoflexia</taxon>
        <taxon>Thermoflexales</taxon>
        <taxon>Thermoflexaceae</taxon>
        <taxon>Thermoflexus</taxon>
    </lineage>
</organism>
<feature type="domain" description="HTH luxR-type" evidence="4">
    <location>
        <begin position="146"/>
        <end position="211"/>
    </location>
</feature>
<feature type="domain" description="Response regulatory" evidence="5">
    <location>
        <begin position="3"/>
        <end position="119"/>
    </location>
</feature>
<evidence type="ECO:0000259" key="5">
    <source>
        <dbReference type="PROSITE" id="PS50110"/>
    </source>
</evidence>
<dbReference type="PANTHER" id="PTHR43214">
    <property type="entry name" value="TWO-COMPONENT RESPONSE REGULATOR"/>
    <property type="match status" value="1"/>
</dbReference>
<evidence type="ECO:0000256" key="2">
    <source>
        <dbReference type="ARBA" id="ARBA00023125"/>
    </source>
</evidence>
<reference evidence="7" key="1">
    <citation type="submission" date="2017-09" db="EMBL/GenBank/DDBJ databases">
        <title>Metaegenomics of thermophilic ammonia-oxidizing enrichment culture.</title>
        <authorList>
            <person name="Kato S."/>
            <person name="Suzuki K."/>
        </authorList>
    </citation>
    <scope>NUCLEOTIDE SEQUENCE [LARGE SCALE GENOMIC DNA]</scope>
</reference>
<protein>
    <submittedName>
        <fullName evidence="6">Oxygen regulatory protein NreC</fullName>
    </submittedName>
</protein>
<accession>A0A2H5Y853</accession>
<keyword evidence="2" id="KW-0238">DNA-binding</keyword>
<dbReference type="InterPro" id="IPR039420">
    <property type="entry name" value="WalR-like"/>
</dbReference>
<name>A0A2H5Y853_9CHLR</name>
<evidence type="ECO:0000313" key="7">
    <source>
        <dbReference type="Proteomes" id="UP000236642"/>
    </source>
</evidence>
<dbReference type="InterPro" id="IPR011006">
    <property type="entry name" value="CheY-like_superfamily"/>
</dbReference>
<comment type="caution">
    <text evidence="6">The sequence shown here is derived from an EMBL/GenBank/DDBJ whole genome shotgun (WGS) entry which is preliminary data.</text>
</comment>
<keyword evidence="1 3" id="KW-0597">Phosphoprotein</keyword>
<evidence type="ECO:0000313" key="6">
    <source>
        <dbReference type="EMBL" id="GBD09583.1"/>
    </source>
</evidence>
<dbReference type="AlphaFoldDB" id="A0A2H5Y853"/>
<dbReference type="GO" id="GO:0006355">
    <property type="term" value="P:regulation of DNA-templated transcription"/>
    <property type="evidence" value="ECO:0007669"/>
    <property type="project" value="InterPro"/>
</dbReference>
<evidence type="ECO:0000256" key="1">
    <source>
        <dbReference type="ARBA" id="ARBA00022553"/>
    </source>
</evidence>
<dbReference type="InterPro" id="IPR000792">
    <property type="entry name" value="Tscrpt_reg_LuxR_C"/>
</dbReference>
<dbReference type="CDD" id="cd17535">
    <property type="entry name" value="REC_NarL-like"/>
    <property type="match status" value="1"/>
</dbReference>
<sequence>MIRVLIADDHAVFRAGLRMLLSAQPDIEVVGEAGDGWQTLKQTETLRPDVILLDLTMPGMPGLQALALLRQQAPQARVLILTMHEDEAYLRQALAEGAAGYITKRATDEELVTAIRAVARGEIYIHPAMTRALLEDLLPTPEIPETPEPWESLSEREQQVLRLVAMGHTNQEIADRLGLSVKTVETYRARGMEKLGLRTRAQLVRYMIQRGLLKEA</sequence>
<dbReference type="SMART" id="SM00448">
    <property type="entry name" value="REC"/>
    <property type="match status" value="1"/>
</dbReference>
<feature type="modified residue" description="4-aspartylphosphate" evidence="3">
    <location>
        <position position="54"/>
    </location>
</feature>
<dbReference type="Gene3D" id="3.40.50.2300">
    <property type="match status" value="1"/>
</dbReference>
<dbReference type="InterPro" id="IPR001789">
    <property type="entry name" value="Sig_transdc_resp-reg_receiver"/>
</dbReference>
<dbReference type="GO" id="GO:0000160">
    <property type="term" value="P:phosphorelay signal transduction system"/>
    <property type="evidence" value="ECO:0007669"/>
    <property type="project" value="InterPro"/>
</dbReference>
<dbReference type="PRINTS" id="PR00038">
    <property type="entry name" value="HTHLUXR"/>
</dbReference>
<dbReference type="SUPFAM" id="SSF52172">
    <property type="entry name" value="CheY-like"/>
    <property type="match status" value="1"/>
</dbReference>
<dbReference type="SMART" id="SM00421">
    <property type="entry name" value="HTH_LUXR"/>
    <property type="match status" value="1"/>
</dbReference>